<evidence type="ECO:0000313" key="3">
    <source>
        <dbReference type="EMBL" id="KPI86197.1"/>
    </source>
</evidence>
<dbReference type="OMA" id="FMWALEK"/>
<evidence type="ECO:0008006" key="5">
    <source>
        <dbReference type="Google" id="ProtNLM"/>
    </source>
</evidence>
<feature type="transmembrane region" description="Helical" evidence="2">
    <location>
        <begin position="12"/>
        <end position="32"/>
    </location>
</feature>
<feature type="transmembrane region" description="Helical" evidence="2">
    <location>
        <begin position="533"/>
        <end position="558"/>
    </location>
</feature>
<evidence type="ECO:0000256" key="1">
    <source>
        <dbReference type="SAM" id="MobiDB-lite"/>
    </source>
</evidence>
<dbReference type="OrthoDB" id="273623at2759"/>
<feature type="transmembrane region" description="Helical" evidence="2">
    <location>
        <begin position="688"/>
        <end position="706"/>
    </location>
</feature>
<reference evidence="3 4" key="1">
    <citation type="journal article" date="2015" name="PLoS Pathog.">
        <title>Leptomonas seymouri: Adaptations to the Dixenous Life Cycle Analyzed by Genome Sequencing, Transcriptome Profiling and Co-infection with Leishmania donovani.</title>
        <authorList>
            <person name="Kraeva N."/>
            <person name="Butenko A."/>
            <person name="Hlavacova J."/>
            <person name="Kostygov A."/>
            <person name="Myskova J."/>
            <person name="Grybchuk D."/>
            <person name="Lestinova T."/>
            <person name="Votypka J."/>
            <person name="Volf P."/>
            <person name="Opperdoes F."/>
            <person name="Flegontov P."/>
            <person name="Lukes J."/>
            <person name="Yurchenko V."/>
        </authorList>
    </citation>
    <scope>NUCLEOTIDE SEQUENCE [LARGE SCALE GENOMIC DNA]</scope>
    <source>
        <strain evidence="3 4">ATCC 30220</strain>
    </source>
</reference>
<dbReference type="Proteomes" id="UP000038009">
    <property type="component" value="Unassembled WGS sequence"/>
</dbReference>
<evidence type="ECO:0000256" key="2">
    <source>
        <dbReference type="SAM" id="Phobius"/>
    </source>
</evidence>
<proteinExistence type="predicted"/>
<organism evidence="3 4">
    <name type="scientific">Leptomonas seymouri</name>
    <dbReference type="NCBI Taxonomy" id="5684"/>
    <lineage>
        <taxon>Eukaryota</taxon>
        <taxon>Discoba</taxon>
        <taxon>Euglenozoa</taxon>
        <taxon>Kinetoplastea</taxon>
        <taxon>Metakinetoplastina</taxon>
        <taxon>Trypanosomatida</taxon>
        <taxon>Trypanosomatidae</taxon>
        <taxon>Leishmaniinae</taxon>
        <taxon>Leptomonas</taxon>
    </lineage>
</organism>
<comment type="caution">
    <text evidence="3">The sequence shown here is derived from an EMBL/GenBank/DDBJ whole genome shotgun (WGS) entry which is preliminary data.</text>
</comment>
<feature type="transmembrane region" description="Helical" evidence="2">
    <location>
        <begin position="97"/>
        <end position="119"/>
    </location>
</feature>
<keyword evidence="2" id="KW-1133">Transmembrane helix</keyword>
<protein>
    <recommendedName>
        <fullName evidence="5">Transmembrane protein</fullName>
    </recommendedName>
</protein>
<sequence length="958" mass="105295">MLLFRCDEATVYATVTAISATLFLFTGLRAAVRILGSLIKRVTQRLMKSIVERVLCIIAFFISIVVFAGDNALLPALMLLASVTSAALCRSLLSYRWLWVASFVFYNFALLNIVGPLLVEDVDVAEQEWATLMRNQYVLVPSSSAIAAASPGGSPSSRYLYSYYDSTTFVGSASPLLASVRAAPKLTVATVSGPQAAWVAGGSRSRAGLKPALNQIRQEEEGMQPTRHIIASGDNTLLTHYAELRGGWKAQVPLVDSIYLLGQRSSIEHSHIHCLISAQDSSVLSSAFPPCLHLHYTTLLRNVTIHWAELADVAAVRADETQIAWHVFRAGQDAPQTCTEVQSALTGLMSRKGGLEGWASTTTSAAVAPLLGCMDGLSVSELPPSFVAKAPLSVRFWWRFPDYFYRAQVVFFFMSERIIPPFSLFLARALNVCGCVIVDLFRWLGRWLIDIMPHLQRAAEKVAIYAGGFVCDGSATTSITPSSFSPFAADIAGEAQGAVLHAYAPSGTGCVSFRHAHASNAAFRAGVQTRKSVLAALSALADVPVLLPGVWSVIKWAWDLELAITTWALVELRVVAHFLVFVVPRPLMHVLRVVVQYLGVVLPHLCTLLHILWQWLGKVSLLPYLSRLFKGLWALEVRWMSYEWSLFKRLVGLLVCLREVVWGVLTRLVGAVFRKGGDLVARYGQTSFSIHLVVLFLQSLLLLMAMRNEMRDLIDAARQRSTGSHSPLRFFERFLPQSVSAHLPLQSITARVNGFLLLIRAHHQACVHYLLLHSVGTLVLIGLSVLPFAGKLYGLSLRYVLPWMSSKAFVNFFDDPPSARATTTLFVVRMVLSTTLQQTIGDFLYHVVKDTMIAVGLTVGLALALWAWPQRTELAKQVATAIADSLHGTPMPTPQRSAPDAARALLSSPLRELGKNGARQCDQDTSLEGSKGDVNDDDLMREDAVTKQLDLSWAAWRE</sequence>
<feature type="transmembrane region" description="Helical" evidence="2">
    <location>
        <begin position="769"/>
        <end position="789"/>
    </location>
</feature>
<keyword evidence="4" id="KW-1185">Reference proteome</keyword>
<name>A0A0N0P5N6_LEPSE</name>
<accession>A0A0N0P5N6</accession>
<keyword evidence="2" id="KW-0812">Transmembrane</keyword>
<evidence type="ECO:0000313" key="4">
    <source>
        <dbReference type="Proteomes" id="UP000038009"/>
    </source>
</evidence>
<dbReference type="EMBL" id="LJSK01000143">
    <property type="protein sequence ID" value="KPI86197.1"/>
    <property type="molecule type" value="Genomic_DNA"/>
</dbReference>
<gene>
    <name evidence="3" type="ORF">ABL78_4750</name>
</gene>
<keyword evidence="2" id="KW-0472">Membrane</keyword>
<dbReference type="AlphaFoldDB" id="A0A0N0P5N6"/>
<dbReference type="VEuPathDB" id="TriTrypDB:Lsey_0143_0150"/>
<feature type="transmembrane region" description="Helical" evidence="2">
    <location>
        <begin position="851"/>
        <end position="868"/>
    </location>
</feature>
<feature type="transmembrane region" description="Helical" evidence="2">
    <location>
        <begin position="595"/>
        <end position="615"/>
    </location>
</feature>
<feature type="transmembrane region" description="Helical" evidence="2">
    <location>
        <begin position="564"/>
        <end position="583"/>
    </location>
</feature>
<feature type="region of interest" description="Disordered" evidence="1">
    <location>
        <begin position="913"/>
        <end position="939"/>
    </location>
</feature>
<feature type="transmembrane region" description="Helical" evidence="2">
    <location>
        <begin position="53"/>
        <end position="77"/>
    </location>
</feature>